<reference evidence="9" key="1">
    <citation type="submission" date="2025-08" db="UniProtKB">
        <authorList>
            <consortium name="RefSeq"/>
        </authorList>
    </citation>
    <scope>IDENTIFICATION</scope>
    <source>
        <tissue evidence="9">Whole sample</tissue>
    </source>
</reference>
<dbReference type="AlphaFoldDB" id="A0A8B8E2Y5"/>
<dbReference type="PANTHER" id="PTHR46458:SF1">
    <property type="entry name" value="GEO09476P1"/>
    <property type="match status" value="1"/>
</dbReference>
<dbReference type="InterPro" id="IPR009050">
    <property type="entry name" value="Globin-like_sf"/>
</dbReference>
<organism evidence="8 9">
    <name type="scientific">Crassostrea virginica</name>
    <name type="common">Eastern oyster</name>
    <dbReference type="NCBI Taxonomy" id="6565"/>
    <lineage>
        <taxon>Eukaryota</taxon>
        <taxon>Metazoa</taxon>
        <taxon>Spiralia</taxon>
        <taxon>Lophotrochozoa</taxon>
        <taxon>Mollusca</taxon>
        <taxon>Bivalvia</taxon>
        <taxon>Autobranchia</taxon>
        <taxon>Pteriomorphia</taxon>
        <taxon>Ostreida</taxon>
        <taxon>Ostreoidea</taxon>
        <taxon>Ostreidae</taxon>
        <taxon>Crassostrea</taxon>
    </lineage>
</organism>
<dbReference type="PANTHER" id="PTHR46458">
    <property type="entry name" value="BLR2807 PROTEIN"/>
    <property type="match status" value="1"/>
</dbReference>
<dbReference type="PRINTS" id="PR00188">
    <property type="entry name" value="PLANTGLOBIN"/>
</dbReference>
<evidence type="ECO:0000256" key="1">
    <source>
        <dbReference type="ARBA" id="ARBA00022448"/>
    </source>
</evidence>
<proteinExistence type="inferred from homology"/>
<dbReference type="InterPro" id="IPR044399">
    <property type="entry name" value="Mb-like_M"/>
</dbReference>
<dbReference type="GO" id="GO:0046872">
    <property type="term" value="F:metal ion binding"/>
    <property type="evidence" value="ECO:0007669"/>
    <property type="project" value="UniProtKB-KW"/>
</dbReference>
<keyword evidence="5" id="KW-0408">Iron</keyword>
<dbReference type="SUPFAM" id="SSF46458">
    <property type="entry name" value="Globin-like"/>
    <property type="match status" value="1"/>
</dbReference>
<evidence type="ECO:0000256" key="2">
    <source>
        <dbReference type="ARBA" id="ARBA00022617"/>
    </source>
</evidence>
<gene>
    <name evidence="9" type="primary">LOC111131042</name>
</gene>
<evidence type="ECO:0000256" key="3">
    <source>
        <dbReference type="ARBA" id="ARBA00022621"/>
    </source>
</evidence>
<keyword evidence="3 6" id="KW-0561">Oxygen transport</keyword>
<comment type="similarity">
    <text evidence="6">Belongs to the globin family.</text>
</comment>
<dbReference type="GO" id="GO:0019825">
    <property type="term" value="F:oxygen binding"/>
    <property type="evidence" value="ECO:0007669"/>
    <property type="project" value="InterPro"/>
</dbReference>
<dbReference type="InterPro" id="IPR050532">
    <property type="entry name" value="Globin-like_OT"/>
</dbReference>
<evidence type="ECO:0000259" key="7">
    <source>
        <dbReference type="PROSITE" id="PS01033"/>
    </source>
</evidence>
<keyword evidence="4" id="KW-0479">Metal-binding</keyword>
<dbReference type="OrthoDB" id="436496at2759"/>
<dbReference type="InterPro" id="IPR000971">
    <property type="entry name" value="Globin"/>
</dbReference>
<feature type="domain" description="Globin" evidence="7">
    <location>
        <begin position="22"/>
        <end position="173"/>
    </location>
</feature>
<dbReference type="InterPro" id="IPR012292">
    <property type="entry name" value="Globin/Proto"/>
</dbReference>
<accession>A0A8B8E2Y5</accession>
<dbReference type="GeneID" id="111131042"/>
<dbReference type="Pfam" id="PF00042">
    <property type="entry name" value="Globin"/>
    <property type="match status" value="1"/>
</dbReference>
<sequence>MGNRAITCPVAPKVKGQELGKYLTVRQIHLVQNSWDLIKDDLGKLGLCVFLRFFESEPDLKSLFPKIVKMNNENQLEYDIDKEMLQRHAVTVLEGLGAAVESLEESDFLNSVLISIGQTHVQRHVKPNMLRRLWPSLNHGLKQCLQENYTKEVNEAWKKVYFYVCFQMKRGMENPDLDFDSYCNGKG</sequence>
<evidence type="ECO:0000256" key="5">
    <source>
        <dbReference type="ARBA" id="ARBA00023004"/>
    </source>
</evidence>
<evidence type="ECO:0000256" key="4">
    <source>
        <dbReference type="ARBA" id="ARBA00022723"/>
    </source>
</evidence>
<dbReference type="RefSeq" id="XP_022334079.1">
    <property type="nucleotide sequence ID" value="XM_022478371.1"/>
</dbReference>
<keyword evidence="2 6" id="KW-0349">Heme</keyword>
<evidence type="ECO:0000256" key="6">
    <source>
        <dbReference type="RuleBase" id="RU000356"/>
    </source>
</evidence>
<dbReference type="CDD" id="cd01040">
    <property type="entry name" value="Mb-like"/>
    <property type="match status" value="1"/>
</dbReference>
<evidence type="ECO:0000313" key="8">
    <source>
        <dbReference type="Proteomes" id="UP000694844"/>
    </source>
</evidence>
<keyword evidence="1 6" id="KW-0813">Transport</keyword>
<name>A0A8B8E2Y5_CRAVI</name>
<dbReference type="GO" id="GO:0020037">
    <property type="term" value="F:heme binding"/>
    <property type="evidence" value="ECO:0007669"/>
    <property type="project" value="InterPro"/>
</dbReference>
<evidence type="ECO:0000313" key="9">
    <source>
        <dbReference type="RefSeq" id="XP_022334079.1"/>
    </source>
</evidence>
<keyword evidence="8" id="KW-1185">Reference proteome</keyword>
<dbReference type="GO" id="GO:0005344">
    <property type="term" value="F:oxygen carrier activity"/>
    <property type="evidence" value="ECO:0007669"/>
    <property type="project" value="UniProtKB-KW"/>
</dbReference>
<dbReference type="KEGG" id="cvn:111131042"/>
<dbReference type="PROSITE" id="PS01033">
    <property type="entry name" value="GLOBIN"/>
    <property type="match status" value="1"/>
</dbReference>
<dbReference type="Gene3D" id="1.10.490.10">
    <property type="entry name" value="Globins"/>
    <property type="match status" value="1"/>
</dbReference>
<protein>
    <submittedName>
        <fullName evidence="9">Cytoglobin-2-like</fullName>
    </submittedName>
</protein>
<dbReference type="Proteomes" id="UP000694844">
    <property type="component" value="Chromosome 4"/>
</dbReference>